<protein>
    <recommendedName>
        <fullName evidence="7">SGNH hydrolase-type esterase domain-containing protein</fullName>
    </recommendedName>
</protein>
<keyword evidence="2 4" id="KW-0732">Signal</keyword>
<proteinExistence type="inferred from homology"/>
<evidence type="ECO:0000256" key="2">
    <source>
        <dbReference type="ARBA" id="ARBA00022729"/>
    </source>
</evidence>
<dbReference type="SUPFAM" id="SSF52266">
    <property type="entry name" value="SGNH hydrolase"/>
    <property type="match status" value="1"/>
</dbReference>
<evidence type="ECO:0000256" key="3">
    <source>
        <dbReference type="SAM" id="Coils"/>
    </source>
</evidence>
<dbReference type="PaxDb" id="2711-XP_006466151.1"/>
<sequence length="374" mass="41649">MASLCYYSSFNVIILVATLLLTNPIDCFGESNQEQEAEKTPKLLFVIGDSLYDPGNNQYFNATEITRQSYSWPYGMNLNHKKATGRASDGFVIPDFIAFCLGITPLQPYLQPGADLAHGANFASAGSGCLDIHPGVMNLKMQLSNLKKVAKSLEQNLNEQKAKQVLKGSVYLIGLGANDYFEFNKNHPNASKSERIKYIHMVLGNLTMGLEEIYEMGGRKFAFQNVGPLGCLPMIKQMYPQLNWGCNNDLLIVARMHNRALSNVLKKLALKFTDFKYSIFDYYSALDERINNPSNHDFTEGKIACCGNGQFNGQDCGGDTAKDFYNLCKEPDDHVFFDGLHTSQRANSQLADLIWSGTPNITGPLNVKQLFELP</sequence>
<evidence type="ECO:0000256" key="4">
    <source>
        <dbReference type="SAM" id="SignalP"/>
    </source>
</evidence>
<dbReference type="PANTHER" id="PTHR45966">
    <property type="entry name" value="GDSL-LIKE LIPASE/ACYLHYDROLASE"/>
    <property type="match status" value="1"/>
</dbReference>
<gene>
    <name evidence="5" type="ORF">CISIN_1g040921mg</name>
</gene>
<organism evidence="5 6">
    <name type="scientific">Citrus sinensis</name>
    <name type="common">Sweet orange</name>
    <name type="synonym">Citrus aurantium var. sinensis</name>
    <dbReference type="NCBI Taxonomy" id="2711"/>
    <lineage>
        <taxon>Eukaryota</taxon>
        <taxon>Viridiplantae</taxon>
        <taxon>Streptophyta</taxon>
        <taxon>Embryophyta</taxon>
        <taxon>Tracheophyta</taxon>
        <taxon>Spermatophyta</taxon>
        <taxon>Magnoliopsida</taxon>
        <taxon>eudicotyledons</taxon>
        <taxon>Gunneridae</taxon>
        <taxon>Pentapetalae</taxon>
        <taxon>rosids</taxon>
        <taxon>malvids</taxon>
        <taxon>Sapindales</taxon>
        <taxon>Rutaceae</taxon>
        <taxon>Aurantioideae</taxon>
        <taxon>Citrus</taxon>
    </lineage>
</organism>
<feature type="chain" id="PRO_5001640991" description="SGNH hydrolase-type esterase domain-containing protein" evidence="4">
    <location>
        <begin position="30"/>
        <end position="374"/>
    </location>
</feature>
<dbReference type="AlphaFoldDB" id="A0A067FCE9"/>
<dbReference type="PANTHER" id="PTHR45966:SF12">
    <property type="entry name" value="GDSL ESTERASE_LIPASE 1-LIKE ISOFORM X2"/>
    <property type="match status" value="1"/>
</dbReference>
<dbReference type="EMBL" id="KK784904">
    <property type="protein sequence ID" value="KDO65079.1"/>
    <property type="molecule type" value="Genomic_DNA"/>
</dbReference>
<evidence type="ECO:0000256" key="1">
    <source>
        <dbReference type="ARBA" id="ARBA00008668"/>
    </source>
</evidence>
<evidence type="ECO:0000313" key="5">
    <source>
        <dbReference type="EMBL" id="KDO65079.1"/>
    </source>
</evidence>
<name>A0A067FCE9_CITSI</name>
<dbReference type="SMR" id="A0A067FCE9"/>
<accession>A0A067FCE9</accession>
<dbReference type="GO" id="GO:0016298">
    <property type="term" value="F:lipase activity"/>
    <property type="evidence" value="ECO:0000318"/>
    <property type="project" value="GO_Central"/>
</dbReference>
<dbReference type="Gene3D" id="3.40.50.1110">
    <property type="entry name" value="SGNH hydrolase"/>
    <property type="match status" value="1"/>
</dbReference>
<dbReference type="InterPro" id="IPR036514">
    <property type="entry name" value="SGNH_hydro_sf"/>
</dbReference>
<evidence type="ECO:0008006" key="7">
    <source>
        <dbReference type="Google" id="ProtNLM"/>
    </source>
</evidence>
<dbReference type="eggNOG" id="ENOG502S4IX">
    <property type="taxonomic scope" value="Eukaryota"/>
</dbReference>
<reference evidence="5 6" key="1">
    <citation type="submission" date="2014-04" db="EMBL/GenBank/DDBJ databases">
        <authorList>
            <consortium name="International Citrus Genome Consortium"/>
            <person name="Gmitter F."/>
            <person name="Chen C."/>
            <person name="Farmerie W."/>
            <person name="Harkins T."/>
            <person name="Desany B."/>
            <person name="Mohiuddin M."/>
            <person name="Kodira C."/>
            <person name="Borodovsky M."/>
            <person name="Lomsadze A."/>
            <person name="Burns P."/>
            <person name="Jenkins J."/>
            <person name="Prochnik S."/>
            <person name="Shu S."/>
            <person name="Chapman J."/>
            <person name="Pitluck S."/>
            <person name="Schmutz J."/>
            <person name="Rokhsar D."/>
        </authorList>
    </citation>
    <scope>NUCLEOTIDE SEQUENCE</scope>
</reference>
<feature type="coiled-coil region" evidence="3">
    <location>
        <begin position="136"/>
        <end position="163"/>
    </location>
</feature>
<dbReference type="Proteomes" id="UP000027120">
    <property type="component" value="Unassembled WGS sequence"/>
</dbReference>
<dbReference type="Pfam" id="PF00657">
    <property type="entry name" value="Lipase_GDSL"/>
    <property type="match status" value="1"/>
</dbReference>
<dbReference type="InterPro" id="IPR035669">
    <property type="entry name" value="SGNH_plant_lipase-like"/>
</dbReference>
<dbReference type="InterPro" id="IPR001087">
    <property type="entry name" value="GDSL"/>
</dbReference>
<keyword evidence="6" id="KW-1185">Reference proteome</keyword>
<comment type="similarity">
    <text evidence="1">Belongs to the 'GDSL' lipolytic enzyme family.</text>
</comment>
<dbReference type="CDD" id="cd01837">
    <property type="entry name" value="SGNH_plant_lipase_like"/>
    <property type="match status" value="1"/>
</dbReference>
<feature type="signal peptide" evidence="4">
    <location>
        <begin position="1"/>
        <end position="29"/>
    </location>
</feature>
<dbReference type="InterPro" id="IPR044552">
    <property type="entry name" value="GLIP1-5/GLL25"/>
</dbReference>
<keyword evidence="3" id="KW-0175">Coiled coil</keyword>
<evidence type="ECO:0000313" key="6">
    <source>
        <dbReference type="Proteomes" id="UP000027120"/>
    </source>
</evidence>